<protein>
    <submittedName>
        <fullName evidence="2">Diguanylate cyclase</fullName>
        <ecNumber evidence="2">2.7.7.65</ecNumber>
    </submittedName>
</protein>
<evidence type="ECO:0000313" key="3">
    <source>
        <dbReference type="Proteomes" id="UP001240171"/>
    </source>
</evidence>
<dbReference type="Pfam" id="PF00990">
    <property type="entry name" value="GGDEF"/>
    <property type="match status" value="1"/>
</dbReference>
<dbReference type="PANTHER" id="PTHR45138:SF9">
    <property type="entry name" value="DIGUANYLATE CYCLASE DGCM-RELATED"/>
    <property type="match status" value="1"/>
</dbReference>
<comment type="caution">
    <text evidence="2">The sequence shown here is derived from an EMBL/GenBank/DDBJ whole genome shotgun (WGS) entry which is preliminary data.</text>
</comment>
<dbReference type="EC" id="2.7.7.65" evidence="2"/>
<organism evidence="2 3">
    <name type="scientific">Paenibacillus lacisoli</name>
    <dbReference type="NCBI Taxonomy" id="3064525"/>
    <lineage>
        <taxon>Bacteria</taxon>
        <taxon>Bacillati</taxon>
        <taxon>Bacillota</taxon>
        <taxon>Bacilli</taxon>
        <taxon>Bacillales</taxon>
        <taxon>Paenibacillaceae</taxon>
        <taxon>Paenibacillus</taxon>
    </lineage>
</organism>
<dbReference type="PROSITE" id="PS50887">
    <property type="entry name" value="GGDEF"/>
    <property type="match status" value="1"/>
</dbReference>
<reference evidence="2 3" key="1">
    <citation type="submission" date="2023-07" db="EMBL/GenBank/DDBJ databases">
        <title>Paenibacillus sp. JX-17 nov. isolated from soil.</title>
        <authorList>
            <person name="Wan Y."/>
            <person name="Liu B."/>
        </authorList>
    </citation>
    <scope>NUCLEOTIDE SEQUENCE [LARGE SCALE GENOMIC DNA]</scope>
    <source>
        <strain evidence="2 3">JX-17</strain>
    </source>
</reference>
<gene>
    <name evidence="2" type="ORF">Q5741_14640</name>
</gene>
<evidence type="ECO:0000259" key="1">
    <source>
        <dbReference type="PROSITE" id="PS50887"/>
    </source>
</evidence>
<proteinExistence type="predicted"/>
<dbReference type="EMBL" id="JAUQTB010000008">
    <property type="protein sequence ID" value="MDO7907645.1"/>
    <property type="molecule type" value="Genomic_DNA"/>
</dbReference>
<dbReference type="Gene3D" id="3.30.70.270">
    <property type="match status" value="1"/>
</dbReference>
<dbReference type="InterPro" id="IPR043128">
    <property type="entry name" value="Rev_trsase/Diguanyl_cyclase"/>
</dbReference>
<evidence type="ECO:0000313" key="2">
    <source>
        <dbReference type="EMBL" id="MDO7907645.1"/>
    </source>
</evidence>
<dbReference type="GO" id="GO:0052621">
    <property type="term" value="F:diguanylate cyclase activity"/>
    <property type="evidence" value="ECO:0007669"/>
    <property type="project" value="UniProtKB-EC"/>
</dbReference>
<dbReference type="SUPFAM" id="SSF48452">
    <property type="entry name" value="TPR-like"/>
    <property type="match status" value="2"/>
</dbReference>
<accession>A0ABT9CFJ0</accession>
<dbReference type="InterPro" id="IPR011990">
    <property type="entry name" value="TPR-like_helical_dom_sf"/>
</dbReference>
<dbReference type="NCBIfam" id="TIGR00254">
    <property type="entry name" value="GGDEF"/>
    <property type="match status" value="1"/>
</dbReference>
<name>A0ABT9CFJ0_9BACL</name>
<dbReference type="SMART" id="SM00267">
    <property type="entry name" value="GGDEF"/>
    <property type="match status" value="1"/>
</dbReference>
<dbReference type="RefSeq" id="WP_305024852.1">
    <property type="nucleotide sequence ID" value="NZ_JAUQTB010000008.1"/>
</dbReference>
<dbReference type="InterPro" id="IPR000160">
    <property type="entry name" value="GGDEF_dom"/>
</dbReference>
<dbReference type="SUPFAM" id="SSF55073">
    <property type="entry name" value="Nucleotide cyclase"/>
    <property type="match status" value="1"/>
</dbReference>
<keyword evidence="3" id="KW-1185">Reference proteome</keyword>
<dbReference type="InterPro" id="IPR050469">
    <property type="entry name" value="Diguanylate_Cyclase"/>
</dbReference>
<keyword evidence="2" id="KW-0808">Transferase</keyword>
<dbReference type="InterPro" id="IPR029787">
    <property type="entry name" value="Nucleotide_cyclase"/>
</dbReference>
<dbReference type="PANTHER" id="PTHR45138">
    <property type="entry name" value="REGULATORY COMPONENTS OF SENSORY TRANSDUCTION SYSTEM"/>
    <property type="match status" value="1"/>
</dbReference>
<feature type="domain" description="GGDEF" evidence="1">
    <location>
        <begin position="431"/>
        <end position="564"/>
    </location>
</feature>
<keyword evidence="2" id="KW-0548">Nucleotidyltransferase</keyword>
<sequence>MSEEYVRHRLTTAQRPEIEMAAILQHDLNMYLDGLEQGSTPEDMDIHMGLLSPAQLKAVLDRLETLPYRNLERSIQPVEQALEQAEKLGIEELVMRARLVHADVLGRQGLTAESGSIVHEIHAWALEHQHKLILARSHRLLAAFFRRLGDNASALEHAVRALDHLPADVRAQTRMDHLMILALTLDETGAHEDSDRRFQEILDLADMHQDVQFALFALNNMAHTSYELGQAEAASELMARLRRLAEEHDVPLVALQLDTIARIEILLERPEEAERTLEPVILAAADLRMGDLVALPECLLTVAQAQCLQGKLDESQTSITEAARMIELQGLNGLKAQLYLQQSELYAAQGRYKEAYEEHRRFHQEAELMRSKEREARARILQYVFDAEEARRDSEHFREMALRDPLTGLYNRRFMDAHLDELIEHSVQTGTPLTIALIDLDFFKRINDTLSHEVGDAVLMHVAQIMTEHAVSTASVARLGGEEFVLVYPGMDLEEGRSNAEQLRYAIRTTDWRPITGSLQVTASIGLCTAAHRKVNRMTLLSQADHNLYVAKRSGKDRVVATEYQI</sequence>
<dbReference type="Proteomes" id="UP001240171">
    <property type="component" value="Unassembled WGS sequence"/>
</dbReference>
<dbReference type="CDD" id="cd01949">
    <property type="entry name" value="GGDEF"/>
    <property type="match status" value="1"/>
</dbReference>
<dbReference type="Gene3D" id="1.25.40.10">
    <property type="entry name" value="Tetratricopeptide repeat domain"/>
    <property type="match status" value="1"/>
</dbReference>